<reference evidence="2 3" key="1">
    <citation type="journal article" date="2020" name="Biotechnol. Biofuels">
        <title>New insights from the biogas microbiome by comprehensive genome-resolved metagenomics of nearly 1600 species originating from multiple anaerobic digesters.</title>
        <authorList>
            <person name="Campanaro S."/>
            <person name="Treu L."/>
            <person name="Rodriguez-R L.M."/>
            <person name="Kovalovszki A."/>
            <person name="Ziels R.M."/>
            <person name="Maus I."/>
            <person name="Zhu X."/>
            <person name="Kougias P.G."/>
            <person name="Basile A."/>
            <person name="Luo G."/>
            <person name="Schluter A."/>
            <person name="Konstantinidis K.T."/>
            <person name="Angelidaki I."/>
        </authorList>
    </citation>
    <scope>NUCLEOTIDE SEQUENCE [LARGE SCALE GENOMIC DNA]</scope>
    <source>
        <strain evidence="2">AS06rmzACSIP_65</strain>
    </source>
</reference>
<evidence type="ECO:0000313" key="2">
    <source>
        <dbReference type="EMBL" id="NLD25229.1"/>
    </source>
</evidence>
<dbReference type="InterPro" id="IPR045407">
    <property type="entry name" value="DUF6512"/>
</dbReference>
<proteinExistence type="predicted"/>
<organism evidence="2 3">
    <name type="scientific">Candidatus Dojkabacteria bacterium</name>
    <dbReference type="NCBI Taxonomy" id="2099670"/>
    <lineage>
        <taxon>Bacteria</taxon>
        <taxon>Candidatus Dojkabacteria</taxon>
    </lineage>
</organism>
<gene>
    <name evidence="2" type="ORF">GX656_01125</name>
</gene>
<feature type="transmembrane region" description="Helical" evidence="1">
    <location>
        <begin position="6"/>
        <end position="28"/>
    </location>
</feature>
<dbReference type="EMBL" id="JAAZBX010000002">
    <property type="protein sequence ID" value="NLD25229.1"/>
    <property type="molecule type" value="Genomic_DNA"/>
</dbReference>
<accession>A0A847CZR8</accession>
<feature type="transmembrane region" description="Helical" evidence="1">
    <location>
        <begin position="137"/>
        <end position="155"/>
    </location>
</feature>
<keyword evidence="1" id="KW-1133">Transmembrane helix</keyword>
<keyword evidence="1" id="KW-0472">Membrane</keyword>
<dbReference type="AlphaFoldDB" id="A0A847CZR8"/>
<keyword evidence="1" id="KW-0812">Transmembrane</keyword>
<evidence type="ECO:0000256" key="1">
    <source>
        <dbReference type="SAM" id="Phobius"/>
    </source>
</evidence>
<name>A0A847CZR8_9BACT</name>
<feature type="transmembrane region" description="Helical" evidence="1">
    <location>
        <begin position="104"/>
        <end position="125"/>
    </location>
</feature>
<protein>
    <submittedName>
        <fullName evidence="2">Uncharacterized protein</fullName>
    </submittedName>
</protein>
<dbReference type="Pfam" id="PF20122">
    <property type="entry name" value="DUF6512"/>
    <property type="match status" value="1"/>
</dbReference>
<feature type="transmembrane region" description="Helical" evidence="1">
    <location>
        <begin position="72"/>
        <end position="92"/>
    </location>
</feature>
<dbReference type="Proteomes" id="UP000545876">
    <property type="component" value="Unassembled WGS sequence"/>
</dbReference>
<sequence length="176" mass="20353">MDIYSILILSFCFLIIFGSLLHFTHDWIKKGILLHIFSALNESTWEHMKLLVAPTILVGILQYIFLKETYTNLFNSIFILLLVEVTSIPLLFEPLRLLLKKVPFSVTILIFILSILFGLLTQSYFLKENIYLFPEEIALLLSLGIVGIFAIFSYYPPKIFLFKDPITGKYGDVKEH</sequence>
<feature type="transmembrane region" description="Helical" evidence="1">
    <location>
        <begin position="48"/>
        <end position="66"/>
    </location>
</feature>
<evidence type="ECO:0000313" key="3">
    <source>
        <dbReference type="Proteomes" id="UP000545876"/>
    </source>
</evidence>
<comment type="caution">
    <text evidence="2">The sequence shown here is derived from an EMBL/GenBank/DDBJ whole genome shotgun (WGS) entry which is preliminary data.</text>
</comment>